<dbReference type="PANTHER" id="PTHR46890:SF48">
    <property type="entry name" value="RNA-DIRECTED DNA POLYMERASE"/>
    <property type="match status" value="1"/>
</dbReference>
<reference evidence="2" key="1">
    <citation type="journal article" date="2023" name="Plant J.">
        <title>Genome sequences and population genomics provide insights into the demographic history, inbreeding, and mutation load of two 'living fossil' tree species of Dipteronia.</title>
        <authorList>
            <person name="Feng Y."/>
            <person name="Comes H.P."/>
            <person name="Chen J."/>
            <person name="Zhu S."/>
            <person name="Lu R."/>
            <person name="Zhang X."/>
            <person name="Li P."/>
            <person name="Qiu J."/>
            <person name="Olsen K.M."/>
            <person name="Qiu Y."/>
        </authorList>
    </citation>
    <scope>NUCLEOTIDE SEQUENCE</scope>
    <source>
        <strain evidence="2">KIB01</strain>
    </source>
</reference>
<dbReference type="AlphaFoldDB" id="A0AAD9TP90"/>
<dbReference type="InterPro" id="IPR052343">
    <property type="entry name" value="Retrotransposon-Effector_Assoc"/>
</dbReference>
<sequence length="168" mass="19496">MVISHLISPEQDAFVKGRSIFENVTLTQEMTKMLHTKVRRGNVILKIDMSKAYDRVEWKFVDQTLHAFGFPDFFCKMIHNCITTPWFSVMMHGTFKGFFKSKRGLRYGDPISLYLFILMEDILSKMINKEMSEKHIFPFSHPSGAPVIYHLLYADDIVIFATASKMST</sequence>
<proteinExistence type="predicted"/>
<name>A0AAD9TP90_9ROSI</name>
<evidence type="ECO:0000259" key="1">
    <source>
        <dbReference type="PROSITE" id="PS50878"/>
    </source>
</evidence>
<gene>
    <name evidence="2" type="ORF">Ddye_027088</name>
</gene>
<keyword evidence="3" id="KW-1185">Reference proteome</keyword>
<protein>
    <recommendedName>
        <fullName evidence="1">Reverse transcriptase domain-containing protein</fullName>
    </recommendedName>
</protein>
<evidence type="ECO:0000313" key="3">
    <source>
        <dbReference type="Proteomes" id="UP001280121"/>
    </source>
</evidence>
<dbReference type="InterPro" id="IPR000477">
    <property type="entry name" value="RT_dom"/>
</dbReference>
<dbReference type="SUPFAM" id="SSF56672">
    <property type="entry name" value="DNA/RNA polymerases"/>
    <property type="match status" value="1"/>
</dbReference>
<organism evidence="2 3">
    <name type="scientific">Dipteronia dyeriana</name>
    <dbReference type="NCBI Taxonomy" id="168575"/>
    <lineage>
        <taxon>Eukaryota</taxon>
        <taxon>Viridiplantae</taxon>
        <taxon>Streptophyta</taxon>
        <taxon>Embryophyta</taxon>
        <taxon>Tracheophyta</taxon>
        <taxon>Spermatophyta</taxon>
        <taxon>Magnoliopsida</taxon>
        <taxon>eudicotyledons</taxon>
        <taxon>Gunneridae</taxon>
        <taxon>Pentapetalae</taxon>
        <taxon>rosids</taxon>
        <taxon>malvids</taxon>
        <taxon>Sapindales</taxon>
        <taxon>Sapindaceae</taxon>
        <taxon>Hippocastanoideae</taxon>
        <taxon>Acereae</taxon>
        <taxon>Dipteronia</taxon>
    </lineage>
</organism>
<comment type="caution">
    <text evidence="2">The sequence shown here is derived from an EMBL/GenBank/DDBJ whole genome shotgun (WGS) entry which is preliminary data.</text>
</comment>
<evidence type="ECO:0000313" key="2">
    <source>
        <dbReference type="EMBL" id="KAK2639293.1"/>
    </source>
</evidence>
<accession>A0AAD9TP90</accession>
<dbReference type="Proteomes" id="UP001280121">
    <property type="component" value="Unassembled WGS sequence"/>
</dbReference>
<dbReference type="EMBL" id="JANJYI010000008">
    <property type="protein sequence ID" value="KAK2639293.1"/>
    <property type="molecule type" value="Genomic_DNA"/>
</dbReference>
<dbReference type="InterPro" id="IPR043502">
    <property type="entry name" value="DNA/RNA_pol_sf"/>
</dbReference>
<feature type="domain" description="Reverse transcriptase" evidence="1">
    <location>
        <begin position="1"/>
        <end position="168"/>
    </location>
</feature>
<dbReference type="PANTHER" id="PTHR46890">
    <property type="entry name" value="NON-LTR RETROLELEMENT REVERSE TRANSCRIPTASE-LIKE PROTEIN-RELATED"/>
    <property type="match status" value="1"/>
</dbReference>
<dbReference type="Pfam" id="PF00078">
    <property type="entry name" value="RVT_1"/>
    <property type="match status" value="1"/>
</dbReference>
<dbReference type="PROSITE" id="PS50878">
    <property type="entry name" value="RT_POL"/>
    <property type="match status" value="1"/>
</dbReference>